<evidence type="ECO:0000313" key="1">
    <source>
        <dbReference type="EMBL" id="KAI6081993.1"/>
    </source>
</evidence>
<accession>A0ACC0CNL0</accession>
<proteinExistence type="predicted"/>
<dbReference type="Proteomes" id="UP001497680">
    <property type="component" value="Unassembled WGS sequence"/>
</dbReference>
<evidence type="ECO:0000313" key="2">
    <source>
        <dbReference type="Proteomes" id="UP001497680"/>
    </source>
</evidence>
<name>A0ACC0CNL0_9PEZI</name>
<gene>
    <name evidence="1" type="ORF">F4821DRAFT_274486</name>
</gene>
<reference evidence="1 2" key="1">
    <citation type="journal article" date="2022" name="New Phytol.">
        <title>Ecological generalism drives hyperdiversity of secondary metabolite gene clusters in xylarialean endophytes.</title>
        <authorList>
            <person name="Franco M.E.E."/>
            <person name="Wisecaver J.H."/>
            <person name="Arnold A.E."/>
            <person name="Ju Y.M."/>
            <person name="Slot J.C."/>
            <person name="Ahrendt S."/>
            <person name="Moore L.P."/>
            <person name="Eastman K.E."/>
            <person name="Scott K."/>
            <person name="Konkel Z."/>
            <person name="Mondo S.J."/>
            <person name="Kuo A."/>
            <person name="Hayes R.D."/>
            <person name="Haridas S."/>
            <person name="Andreopoulos B."/>
            <person name="Riley R."/>
            <person name="LaButti K."/>
            <person name="Pangilinan J."/>
            <person name="Lipzen A."/>
            <person name="Amirebrahimi M."/>
            <person name="Yan J."/>
            <person name="Adam C."/>
            <person name="Keymanesh K."/>
            <person name="Ng V."/>
            <person name="Louie K."/>
            <person name="Northen T."/>
            <person name="Drula E."/>
            <person name="Henrissat B."/>
            <person name="Hsieh H.M."/>
            <person name="Youens-Clark K."/>
            <person name="Lutzoni F."/>
            <person name="Miadlikowska J."/>
            <person name="Eastwood D.C."/>
            <person name="Hamelin R.C."/>
            <person name="Grigoriev I.V."/>
            <person name="U'Ren J.M."/>
        </authorList>
    </citation>
    <scope>NUCLEOTIDE SEQUENCE [LARGE SCALE GENOMIC DNA]</scope>
    <source>
        <strain evidence="1 2">ER1909</strain>
    </source>
</reference>
<sequence length="420" mass="46723">MTAHTAPVVSGSLDLQHLMRSQEHGLAADILALQHSTTLLDLPDLPDLPAHIDGPRNWTGPGSDRSIARTLQVDRPEVKAAHGEFSELELDGDQVNRQRFLLPKLQSQLEQCAYDLHYGSGLCIIRGLDIENYTVEDSTIIFLALADYIGDQRGLQNSKGDMLSHVTESKSWTVPKARRHGIHTNDDLPFHNDMGCEILSMQVRDRADKGGHTCVASITTIYNDLMQSSPWALHTLAEPNWPIQTSKRGDKFVRSPLIAFHAGNLLVSMDPARIGPHPLSRDNSIPPLTPKQKEALALLQTAARKHQIRLETQPGDIVFINNLGLLHAREAYSDSATSSRHLVRLWLRNTRLGWPIPSSMKMPWDAAFGKEAEKVINRFYPIVPMPEYMECKYSNGTAAFVADDDSDSSDDNGGEITHQE</sequence>
<comment type="caution">
    <text evidence="1">The sequence shown here is derived from an EMBL/GenBank/DDBJ whole genome shotgun (WGS) entry which is preliminary data.</text>
</comment>
<protein>
    <submittedName>
        <fullName evidence="1">Clavaminate synthase-like protein</fullName>
    </submittedName>
</protein>
<dbReference type="EMBL" id="MU394381">
    <property type="protein sequence ID" value="KAI6081993.1"/>
    <property type="molecule type" value="Genomic_DNA"/>
</dbReference>
<organism evidence="1 2">
    <name type="scientific">Hypoxylon rubiginosum</name>
    <dbReference type="NCBI Taxonomy" id="110542"/>
    <lineage>
        <taxon>Eukaryota</taxon>
        <taxon>Fungi</taxon>
        <taxon>Dikarya</taxon>
        <taxon>Ascomycota</taxon>
        <taxon>Pezizomycotina</taxon>
        <taxon>Sordariomycetes</taxon>
        <taxon>Xylariomycetidae</taxon>
        <taxon>Xylariales</taxon>
        <taxon>Hypoxylaceae</taxon>
        <taxon>Hypoxylon</taxon>
    </lineage>
</organism>
<keyword evidence="2" id="KW-1185">Reference proteome</keyword>